<evidence type="ECO:0000313" key="2">
    <source>
        <dbReference type="EMBL" id="QHT29456.1"/>
    </source>
</evidence>
<organism evidence="2">
    <name type="scientific">viral metagenome</name>
    <dbReference type="NCBI Taxonomy" id="1070528"/>
    <lineage>
        <taxon>unclassified sequences</taxon>
        <taxon>metagenomes</taxon>
        <taxon>organismal metagenomes</taxon>
    </lineage>
</organism>
<protein>
    <submittedName>
        <fullName evidence="2">Uncharacterized protein</fullName>
    </submittedName>
</protein>
<keyword evidence="1" id="KW-0812">Transmembrane</keyword>
<dbReference type="EMBL" id="MN738877">
    <property type="protein sequence ID" value="QHT29456.1"/>
    <property type="molecule type" value="Genomic_DNA"/>
</dbReference>
<name>A0A6C0EJV9_9ZZZZ</name>
<accession>A0A6C0EJV9</accession>
<evidence type="ECO:0000256" key="1">
    <source>
        <dbReference type="SAM" id="Phobius"/>
    </source>
</evidence>
<dbReference type="AlphaFoldDB" id="A0A6C0EJV9"/>
<feature type="transmembrane region" description="Helical" evidence="1">
    <location>
        <begin position="6"/>
        <end position="23"/>
    </location>
</feature>
<reference evidence="2" key="1">
    <citation type="journal article" date="2020" name="Nature">
        <title>Giant virus diversity and host interactions through global metagenomics.</title>
        <authorList>
            <person name="Schulz F."/>
            <person name="Roux S."/>
            <person name="Paez-Espino D."/>
            <person name="Jungbluth S."/>
            <person name="Walsh D.A."/>
            <person name="Denef V.J."/>
            <person name="McMahon K.D."/>
            <person name="Konstantinidis K.T."/>
            <person name="Eloe-Fadrosh E.A."/>
            <person name="Kyrpides N.C."/>
            <person name="Woyke T."/>
        </authorList>
    </citation>
    <scope>NUCLEOTIDE SEQUENCE</scope>
    <source>
        <strain evidence="2">GVMAG-M-3300005589-24</strain>
    </source>
</reference>
<proteinExistence type="predicted"/>
<keyword evidence="1" id="KW-0472">Membrane</keyword>
<keyword evidence="1" id="KW-1133">Transmembrane helix</keyword>
<sequence length="56" mass="5944">MNPVQVLTLMGVVGVLILSSIILSKVDKKEKYCTDVSGGLGQYDCGKLRGDTVGML</sequence>